<keyword evidence="3" id="KW-0564">Palmitate</keyword>
<dbReference type="STRING" id="59733.SAMN05421769_3190"/>
<keyword evidence="4" id="KW-0449">Lipoprotein</keyword>
<dbReference type="Pfam" id="PF09864">
    <property type="entry name" value="MliC"/>
    <property type="match status" value="1"/>
</dbReference>
<evidence type="ECO:0000256" key="2">
    <source>
        <dbReference type="ARBA" id="ARBA00023136"/>
    </source>
</evidence>
<dbReference type="AlphaFoldDB" id="A0A1N6I9U1"/>
<reference evidence="8" key="1">
    <citation type="submission" date="2016-12" db="EMBL/GenBank/DDBJ databases">
        <authorList>
            <person name="Varghese N."/>
            <person name="Submissions S."/>
        </authorList>
    </citation>
    <scope>NUCLEOTIDE SEQUENCE [LARGE SCALE GENOMIC DNA]</scope>
    <source>
        <strain evidence="8">DSM 16779</strain>
    </source>
</reference>
<sequence length="136" mass="14808">MTKNILAASFVAVLTLAACKKENKTTESSLGSDSIVSSPTDSINQPASDSLVSNKPESNSEIIKTTLSDKDGKKLDVTFNNTKNTATLVFNGETIELEGQKPASGIWYKNDHYELRGKGNENELHKDGKLIFKSEK</sequence>
<accession>A0A1N6I9U1</accession>
<evidence type="ECO:0000256" key="4">
    <source>
        <dbReference type="ARBA" id="ARBA00023288"/>
    </source>
</evidence>
<dbReference type="OrthoDB" id="1273481at2"/>
<feature type="domain" description="C-type lysozyme inhibitor" evidence="6">
    <location>
        <begin position="71"/>
        <end position="128"/>
    </location>
</feature>
<organism evidence="7 8">
    <name type="scientific">Chryseobacterium scophthalmum</name>
    <dbReference type="NCBI Taxonomy" id="59733"/>
    <lineage>
        <taxon>Bacteria</taxon>
        <taxon>Pseudomonadati</taxon>
        <taxon>Bacteroidota</taxon>
        <taxon>Flavobacteriia</taxon>
        <taxon>Flavobacteriales</taxon>
        <taxon>Weeksellaceae</taxon>
        <taxon>Chryseobacterium group</taxon>
        <taxon>Chryseobacterium</taxon>
    </lineage>
</organism>
<evidence type="ECO:0000259" key="6">
    <source>
        <dbReference type="Pfam" id="PF09864"/>
    </source>
</evidence>
<dbReference type="Proteomes" id="UP000184782">
    <property type="component" value="Unassembled WGS sequence"/>
</dbReference>
<evidence type="ECO:0000256" key="3">
    <source>
        <dbReference type="ARBA" id="ARBA00023139"/>
    </source>
</evidence>
<feature type="region of interest" description="Disordered" evidence="5">
    <location>
        <begin position="25"/>
        <end position="59"/>
    </location>
</feature>
<dbReference type="RefSeq" id="WP_074231445.1">
    <property type="nucleotide sequence ID" value="NZ_FSRQ01000003.1"/>
</dbReference>
<dbReference type="SUPFAM" id="SSF141488">
    <property type="entry name" value="YdhA-like"/>
    <property type="match status" value="1"/>
</dbReference>
<dbReference type="PROSITE" id="PS51257">
    <property type="entry name" value="PROKAR_LIPOPROTEIN"/>
    <property type="match status" value="1"/>
</dbReference>
<protein>
    <submittedName>
        <fullName evidence="7">Membrane-bound lysozyme-inhibitor of c-type lysozyme</fullName>
    </submittedName>
</protein>
<evidence type="ECO:0000256" key="1">
    <source>
        <dbReference type="ARBA" id="ARBA00022729"/>
    </source>
</evidence>
<dbReference type="Gene3D" id="2.40.128.200">
    <property type="match status" value="1"/>
</dbReference>
<evidence type="ECO:0000313" key="7">
    <source>
        <dbReference type="EMBL" id="SIO28749.1"/>
    </source>
</evidence>
<dbReference type="EMBL" id="FSRQ01000003">
    <property type="protein sequence ID" value="SIO28749.1"/>
    <property type="molecule type" value="Genomic_DNA"/>
</dbReference>
<proteinExistence type="predicted"/>
<evidence type="ECO:0000256" key="5">
    <source>
        <dbReference type="SAM" id="MobiDB-lite"/>
    </source>
</evidence>
<dbReference type="InterPro" id="IPR036328">
    <property type="entry name" value="MliC_sf"/>
</dbReference>
<keyword evidence="8" id="KW-1185">Reference proteome</keyword>
<gene>
    <name evidence="7" type="ORF">SAMN05421769_3190</name>
</gene>
<feature type="compositionally biased region" description="Polar residues" evidence="5">
    <location>
        <begin position="26"/>
        <end position="59"/>
    </location>
</feature>
<keyword evidence="1" id="KW-0732">Signal</keyword>
<dbReference type="InterPro" id="IPR018660">
    <property type="entry name" value="MliC"/>
</dbReference>
<evidence type="ECO:0000313" key="8">
    <source>
        <dbReference type="Proteomes" id="UP000184782"/>
    </source>
</evidence>
<keyword evidence="2" id="KW-0472">Membrane</keyword>
<name>A0A1N6I9U1_9FLAO</name>